<proteinExistence type="predicted"/>
<sequence length="280" mass="31258">MIDLTLLQVNKGGNPELVKESQKKRGSSVELVDQVLNLYKEWTTCESAAHPKFLLLHLLTLATAVVQFDSDALAKKINTQQKEITALRKAKEDATTQIAAKAELDKELVALKTQAKDKEAEMNKMAGQIGNIVDPQSTISQTEDDNPTLRLFHPEGPNHKGMNMATGGLEFSDKSEGILSHHEVLLRLDAFDPERGAKIAGHRGFFLTEDGVDLNQALINYGLDFLRTKGFKKVMTPFMMRKDMMAKTAQLDQFDEELYNVSFDCGSLSSFHSAEYYFTP</sequence>
<gene>
    <name evidence="1" type="ORF">QFC22_003708</name>
</gene>
<evidence type="ECO:0000313" key="2">
    <source>
        <dbReference type="Proteomes" id="UP001243375"/>
    </source>
</evidence>
<accession>A0ACC2X834</accession>
<dbReference type="EMBL" id="JASBWU010000009">
    <property type="protein sequence ID" value="KAJ9119216.1"/>
    <property type="molecule type" value="Genomic_DNA"/>
</dbReference>
<comment type="caution">
    <text evidence="1">The sequence shown here is derived from an EMBL/GenBank/DDBJ whole genome shotgun (WGS) entry which is preliminary data.</text>
</comment>
<organism evidence="1 2">
    <name type="scientific">Naganishia vaughanmartiniae</name>
    <dbReference type="NCBI Taxonomy" id="1424756"/>
    <lineage>
        <taxon>Eukaryota</taxon>
        <taxon>Fungi</taxon>
        <taxon>Dikarya</taxon>
        <taxon>Basidiomycota</taxon>
        <taxon>Agaricomycotina</taxon>
        <taxon>Tremellomycetes</taxon>
        <taxon>Filobasidiales</taxon>
        <taxon>Filobasidiaceae</taxon>
        <taxon>Naganishia</taxon>
    </lineage>
</organism>
<protein>
    <submittedName>
        <fullName evidence="1">Uncharacterized protein</fullName>
    </submittedName>
</protein>
<name>A0ACC2X834_9TREE</name>
<dbReference type="Proteomes" id="UP001243375">
    <property type="component" value="Unassembled WGS sequence"/>
</dbReference>
<keyword evidence="2" id="KW-1185">Reference proteome</keyword>
<evidence type="ECO:0000313" key="1">
    <source>
        <dbReference type="EMBL" id="KAJ9119216.1"/>
    </source>
</evidence>
<reference evidence="1" key="1">
    <citation type="submission" date="2023-04" db="EMBL/GenBank/DDBJ databases">
        <title>Draft Genome sequencing of Naganishia species isolated from polar environments using Oxford Nanopore Technology.</title>
        <authorList>
            <person name="Leo P."/>
            <person name="Venkateswaran K."/>
        </authorList>
    </citation>
    <scope>NUCLEOTIDE SEQUENCE</scope>
    <source>
        <strain evidence="1">MNA-CCFEE 5425</strain>
    </source>
</reference>